<evidence type="ECO:0000256" key="1">
    <source>
        <dbReference type="PROSITE-ProRule" id="PRU00169"/>
    </source>
</evidence>
<proteinExistence type="predicted"/>
<dbReference type="PROSITE" id="PS50110">
    <property type="entry name" value="RESPONSE_REGULATORY"/>
    <property type="match status" value="1"/>
</dbReference>
<dbReference type="Proteomes" id="UP000442694">
    <property type="component" value="Unassembled WGS sequence"/>
</dbReference>
<evidence type="ECO:0000259" key="2">
    <source>
        <dbReference type="PROSITE" id="PS50110"/>
    </source>
</evidence>
<dbReference type="Gene3D" id="3.40.50.2300">
    <property type="match status" value="1"/>
</dbReference>
<dbReference type="PANTHER" id="PTHR43228:SF1">
    <property type="entry name" value="TWO-COMPONENT RESPONSE REGULATOR ARR22"/>
    <property type="match status" value="1"/>
</dbReference>
<dbReference type="InterPro" id="IPR011006">
    <property type="entry name" value="CheY-like_superfamily"/>
</dbReference>
<keyword evidence="1" id="KW-0597">Phosphoprotein</keyword>
<dbReference type="InterPro" id="IPR001789">
    <property type="entry name" value="Sig_transdc_resp-reg_receiver"/>
</dbReference>
<feature type="domain" description="Response regulatory" evidence="2">
    <location>
        <begin position="14"/>
        <end position="128"/>
    </location>
</feature>
<protein>
    <submittedName>
        <fullName evidence="3">Response regulator</fullName>
    </submittedName>
</protein>
<dbReference type="SMART" id="SM00448">
    <property type="entry name" value="REC"/>
    <property type="match status" value="1"/>
</dbReference>
<accession>A0A833JHS9</accession>
<evidence type="ECO:0000313" key="3">
    <source>
        <dbReference type="EMBL" id="KAB8033627.1"/>
    </source>
</evidence>
<dbReference type="EMBL" id="WFLN01000004">
    <property type="protein sequence ID" value="KAB8033627.1"/>
    <property type="molecule type" value="Genomic_DNA"/>
</dbReference>
<sequence>MKFEDILMKANSLKALIVEDQENFRNTVAEMLNFLGFETSTAEDGQKGIEKSNSCKFDLIISDIRMPNKDGRWFLNEVRKVNKNYPPFIFMSGYADFAVCDAYQEGADAFISKPPIPEKLEHIVTILCSPHSKRWSKASSNINQKHNNNILKKFSNSVDDPGFHQVIVGRGGIFLQIEDYEFELDEIVSFDLNFSSGPIAFLKGNGRVVWKIEEDYGVPSKHGIFFEYLEPKTSEIFLNYLAKKDFVAVIPNGK</sequence>
<dbReference type="Pfam" id="PF00072">
    <property type="entry name" value="Response_reg"/>
    <property type="match status" value="1"/>
</dbReference>
<dbReference type="AlphaFoldDB" id="A0A833JHS9"/>
<reference evidence="3 4" key="1">
    <citation type="submission" date="2019-10" db="EMBL/GenBank/DDBJ databases">
        <title>New genus of Silvanigrellaceae.</title>
        <authorList>
            <person name="Pitt A."/>
            <person name="Hahn M.W."/>
        </authorList>
    </citation>
    <scope>NUCLEOTIDE SEQUENCE [LARGE SCALE GENOMIC DNA]</scope>
    <source>
        <strain evidence="3 4">33A1-SZDP</strain>
    </source>
</reference>
<comment type="caution">
    <text evidence="3">The sequence shown here is derived from an EMBL/GenBank/DDBJ whole genome shotgun (WGS) entry which is preliminary data.</text>
</comment>
<organism evidence="3 4">
    <name type="scientific">Fluviispira multicolorata</name>
    <dbReference type="NCBI Taxonomy" id="2654512"/>
    <lineage>
        <taxon>Bacteria</taxon>
        <taxon>Pseudomonadati</taxon>
        <taxon>Bdellovibrionota</taxon>
        <taxon>Oligoflexia</taxon>
        <taxon>Silvanigrellales</taxon>
        <taxon>Silvanigrellaceae</taxon>
        <taxon>Fluviispira</taxon>
    </lineage>
</organism>
<dbReference type="PANTHER" id="PTHR43228">
    <property type="entry name" value="TWO-COMPONENT RESPONSE REGULATOR"/>
    <property type="match status" value="1"/>
</dbReference>
<name>A0A833JHS9_9BACT</name>
<feature type="modified residue" description="4-aspartylphosphate" evidence="1">
    <location>
        <position position="63"/>
    </location>
</feature>
<dbReference type="CDD" id="cd00156">
    <property type="entry name" value="REC"/>
    <property type="match status" value="1"/>
</dbReference>
<dbReference type="InterPro" id="IPR052048">
    <property type="entry name" value="ST_Response_Regulator"/>
</dbReference>
<gene>
    <name evidence="3" type="ORF">GCL57_02660</name>
</gene>
<keyword evidence="4" id="KW-1185">Reference proteome</keyword>
<evidence type="ECO:0000313" key="4">
    <source>
        <dbReference type="Proteomes" id="UP000442694"/>
    </source>
</evidence>
<dbReference type="GO" id="GO:0000160">
    <property type="term" value="P:phosphorelay signal transduction system"/>
    <property type="evidence" value="ECO:0007669"/>
    <property type="project" value="InterPro"/>
</dbReference>
<dbReference type="SUPFAM" id="SSF52172">
    <property type="entry name" value="CheY-like"/>
    <property type="match status" value="1"/>
</dbReference>